<dbReference type="PANTHER" id="PTHR30201">
    <property type="entry name" value="TRIPHOSPHORIBOSYL-DEPHOSPHO-COA SYNTHASE"/>
    <property type="match status" value="1"/>
</dbReference>
<keyword evidence="4" id="KW-0547">Nucleotide-binding</keyword>
<evidence type="ECO:0000256" key="6">
    <source>
        <dbReference type="SAM" id="MobiDB-lite"/>
    </source>
</evidence>
<evidence type="ECO:0000313" key="7">
    <source>
        <dbReference type="EMBL" id="MBO0511857.1"/>
    </source>
</evidence>
<dbReference type="EC" id="2.4.2.52" evidence="2"/>
<feature type="region of interest" description="Disordered" evidence="6">
    <location>
        <begin position="134"/>
        <end position="157"/>
    </location>
</feature>
<dbReference type="Proteomes" id="UP000664167">
    <property type="component" value="Unassembled WGS sequence"/>
</dbReference>
<comment type="caution">
    <text evidence="7">The sequence shown here is derived from an EMBL/GenBank/DDBJ whole genome shotgun (WGS) entry which is preliminary data.</text>
</comment>
<feature type="region of interest" description="Disordered" evidence="6">
    <location>
        <begin position="25"/>
        <end position="45"/>
    </location>
</feature>
<dbReference type="GO" id="GO:0051191">
    <property type="term" value="P:prosthetic group biosynthetic process"/>
    <property type="evidence" value="ECO:0007669"/>
    <property type="project" value="TreeGrafter"/>
</dbReference>
<evidence type="ECO:0000256" key="4">
    <source>
        <dbReference type="ARBA" id="ARBA00022741"/>
    </source>
</evidence>
<comment type="catalytic activity">
    <reaction evidence="1">
        <text>3'-dephospho-CoA + ATP = 2'-(5''-triphospho-alpha-D-ribosyl)-3'-dephospho-CoA + adenine</text>
        <dbReference type="Rhea" id="RHEA:15117"/>
        <dbReference type="ChEBI" id="CHEBI:16708"/>
        <dbReference type="ChEBI" id="CHEBI:30616"/>
        <dbReference type="ChEBI" id="CHEBI:57328"/>
        <dbReference type="ChEBI" id="CHEBI:61378"/>
        <dbReference type="EC" id="2.4.2.52"/>
    </reaction>
</comment>
<dbReference type="Pfam" id="PF01874">
    <property type="entry name" value="CitG"/>
    <property type="match status" value="1"/>
</dbReference>
<evidence type="ECO:0000313" key="8">
    <source>
        <dbReference type="Proteomes" id="UP000664167"/>
    </source>
</evidence>
<dbReference type="RefSeq" id="WP_206961261.1">
    <property type="nucleotide sequence ID" value="NZ_BAAAJJ010000014.1"/>
</dbReference>
<evidence type="ECO:0000256" key="3">
    <source>
        <dbReference type="ARBA" id="ARBA00022679"/>
    </source>
</evidence>
<dbReference type="PANTHER" id="PTHR30201:SF2">
    <property type="entry name" value="2-(5''-TRIPHOSPHORIBOSYL)-3'-DEPHOSPHOCOENZYME-A SYNTHASE"/>
    <property type="match status" value="1"/>
</dbReference>
<dbReference type="InterPro" id="IPR002736">
    <property type="entry name" value="CitG"/>
</dbReference>
<reference evidence="7" key="1">
    <citation type="submission" date="2021-03" db="EMBL/GenBank/DDBJ databases">
        <title>Streptomyces poriferae sp. nov., a novel marine sponge-derived Actinobacteria species with anti-MRSA activity.</title>
        <authorList>
            <person name="Sandoval-Powers M."/>
            <person name="Kralova S."/>
            <person name="Nguyen G.-S."/>
            <person name="Fawwal D."/>
            <person name="Degnes K."/>
            <person name="Klinkenberg G."/>
            <person name="Sletta H."/>
            <person name="Wentzel A."/>
            <person name="Liles M.R."/>
        </authorList>
    </citation>
    <scope>NUCLEOTIDE SEQUENCE</scope>
    <source>
        <strain evidence="7">DSM 41794</strain>
    </source>
</reference>
<gene>
    <name evidence="7" type="ORF">J0695_08520</name>
</gene>
<keyword evidence="5" id="KW-0067">ATP-binding</keyword>
<evidence type="ECO:0000256" key="1">
    <source>
        <dbReference type="ARBA" id="ARBA00001210"/>
    </source>
</evidence>
<proteinExistence type="predicted"/>
<feature type="compositionally biased region" description="Low complexity" evidence="6">
    <location>
        <begin position="146"/>
        <end position="157"/>
    </location>
</feature>
<keyword evidence="3" id="KW-0808">Transferase</keyword>
<dbReference type="EMBL" id="JAFLRJ010000074">
    <property type="protein sequence ID" value="MBO0511857.1"/>
    <property type="molecule type" value="Genomic_DNA"/>
</dbReference>
<sequence length="272" mass="27196">MAAHNSDDLADAAVGALVDVVGLTPKPGLTDRRGPGPGSGTTDPATARWAAKSLLPGLAAMAAAARRSEGAGPRLREDLGSIGRCTEWTARRAACGTDVHRGSVWALGLLTAAAALAPGAAAAEITAVAKSLAAARDRQAPRRPSRGSTASARYGAAGARGEARAGFPHVRRALEALRGARDAGVTEEHARVDALVTVMSTLQDTGPLYDAGPTGLRFVQGGARAVLEAGGSSTGAGSEALGALGAGLCERGLRPGGSEPLLAAALFLDRLC</sequence>
<evidence type="ECO:0000256" key="2">
    <source>
        <dbReference type="ARBA" id="ARBA00012074"/>
    </source>
</evidence>
<dbReference type="GO" id="GO:0005524">
    <property type="term" value="F:ATP binding"/>
    <property type="evidence" value="ECO:0007669"/>
    <property type="project" value="UniProtKB-KW"/>
</dbReference>
<dbReference type="Gene3D" id="1.10.4200.10">
    <property type="entry name" value="Triphosphoribosyl-dephospho-CoA protein"/>
    <property type="match status" value="1"/>
</dbReference>
<protein>
    <recommendedName>
        <fullName evidence="2">triphosphoribosyl-dephospho-CoA synthase</fullName>
        <ecNumber evidence="2">2.4.2.52</ecNumber>
    </recommendedName>
</protein>
<dbReference type="AlphaFoldDB" id="A0A939F6F2"/>
<keyword evidence="8" id="KW-1185">Reference proteome</keyword>
<accession>A0A939F6F2</accession>
<organism evidence="7 8">
    <name type="scientific">Streptomyces beijiangensis</name>
    <dbReference type="NCBI Taxonomy" id="163361"/>
    <lineage>
        <taxon>Bacteria</taxon>
        <taxon>Bacillati</taxon>
        <taxon>Actinomycetota</taxon>
        <taxon>Actinomycetes</taxon>
        <taxon>Kitasatosporales</taxon>
        <taxon>Streptomycetaceae</taxon>
        <taxon>Streptomyces</taxon>
    </lineage>
</organism>
<dbReference type="GO" id="GO:0046917">
    <property type="term" value="F:triphosphoribosyl-dephospho-CoA synthase activity"/>
    <property type="evidence" value="ECO:0007669"/>
    <property type="project" value="UniProtKB-EC"/>
</dbReference>
<evidence type="ECO:0000256" key="5">
    <source>
        <dbReference type="ARBA" id="ARBA00022840"/>
    </source>
</evidence>
<name>A0A939F6F2_9ACTN</name>